<evidence type="ECO:0000313" key="3">
    <source>
        <dbReference type="EMBL" id="VYU20745.1"/>
    </source>
</evidence>
<feature type="transmembrane region" description="Helical" evidence="1">
    <location>
        <begin position="88"/>
        <end position="109"/>
    </location>
</feature>
<sequence length="348" mass="40206">MEKQKNNKLHRQLFVSLRHHVGDSFIEKQRLLIYIYVSIGGGLLLILNLLGLSGPMGKYYFIANSINLFFITFLLLAFLRKYINLENAVIGLMSVCQLFCISEMLFITFTLQNDAILIIGNMILLIGIIFLSTLSHLKPSIISIQTLISLIVYTICCFTLNDSIQPRTYGVLVITFILSGFLGYHLTRKLTSITQINNNLEQIQKEMISLFNIDKNHINHYIRQSHTQGLTEQQTNQYLKILLENQGTPRQKSIENHIAKWHEQTRIDYQNIKSFFPELSPSEQEIATLILKGYQLKEICSLTDKKESNVNCQRSNIRRKLQIPPEKKLRYALLQTITQKTIFHPQSS</sequence>
<evidence type="ECO:0000256" key="1">
    <source>
        <dbReference type="SAM" id="Phobius"/>
    </source>
</evidence>
<gene>
    <name evidence="3" type="ORF">PCLFYP37_02191</name>
</gene>
<feature type="transmembrane region" description="Helical" evidence="1">
    <location>
        <begin position="141"/>
        <end position="161"/>
    </location>
</feature>
<dbReference type="Gene3D" id="1.10.10.10">
    <property type="entry name" value="Winged helix-like DNA-binding domain superfamily/Winged helix DNA-binding domain"/>
    <property type="match status" value="1"/>
</dbReference>
<protein>
    <submittedName>
        <fullName evidence="3">Bacterial regulatory proteins, luxR family</fullName>
    </submittedName>
</protein>
<feature type="domain" description="HTH luxR-type" evidence="2">
    <location>
        <begin position="276"/>
        <end position="333"/>
    </location>
</feature>
<proteinExistence type="predicted"/>
<feature type="transmembrane region" description="Helical" evidence="1">
    <location>
        <begin position="115"/>
        <end position="134"/>
    </location>
</feature>
<dbReference type="InterPro" id="IPR000792">
    <property type="entry name" value="Tscrpt_reg_LuxR_C"/>
</dbReference>
<accession>A0A6N3CXY5</accession>
<dbReference type="AlphaFoldDB" id="A0A6N3CXY5"/>
<dbReference type="InterPro" id="IPR036388">
    <property type="entry name" value="WH-like_DNA-bd_sf"/>
</dbReference>
<feature type="transmembrane region" description="Helical" evidence="1">
    <location>
        <begin position="59"/>
        <end position="79"/>
    </location>
</feature>
<dbReference type="RefSeq" id="WP_412442645.1">
    <property type="nucleotide sequence ID" value="NZ_CACRUT010000015.1"/>
</dbReference>
<dbReference type="InterPro" id="IPR016032">
    <property type="entry name" value="Sig_transdc_resp-reg_C-effctor"/>
</dbReference>
<keyword evidence="1" id="KW-0812">Transmembrane</keyword>
<name>A0A6N3CXY5_9BACT</name>
<dbReference type="SMART" id="SM00421">
    <property type="entry name" value="HTH_LUXR"/>
    <property type="match status" value="1"/>
</dbReference>
<evidence type="ECO:0000259" key="2">
    <source>
        <dbReference type="SMART" id="SM00421"/>
    </source>
</evidence>
<reference evidence="3" key="1">
    <citation type="submission" date="2019-11" db="EMBL/GenBank/DDBJ databases">
        <authorList>
            <person name="Feng L."/>
        </authorList>
    </citation>
    <scope>NUCLEOTIDE SEQUENCE</scope>
    <source>
        <strain evidence="3">PclaraLFYP37</strain>
    </source>
</reference>
<dbReference type="GO" id="GO:0003677">
    <property type="term" value="F:DNA binding"/>
    <property type="evidence" value="ECO:0007669"/>
    <property type="project" value="InterPro"/>
</dbReference>
<dbReference type="GO" id="GO:0006355">
    <property type="term" value="P:regulation of DNA-templated transcription"/>
    <property type="evidence" value="ECO:0007669"/>
    <property type="project" value="InterPro"/>
</dbReference>
<organism evidence="3">
    <name type="scientific">Paraprevotella clara</name>
    <dbReference type="NCBI Taxonomy" id="454154"/>
    <lineage>
        <taxon>Bacteria</taxon>
        <taxon>Pseudomonadati</taxon>
        <taxon>Bacteroidota</taxon>
        <taxon>Bacteroidia</taxon>
        <taxon>Bacteroidales</taxon>
        <taxon>Prevotellaceae</taxon>
        <taxon>Paraprevotella</taxon>
    </lineage>
</organism>
<dbReference type="SUPFAM" id="SSF46894">
    <property type="entry name" value="C-terminal effector domain of the bipartite response regulators"/>
    <property type="match status" value="1"/>
</dbReference>
<feature type="transmembrane region" description="Helical" evidence="1">
    <location>
        <begin position="31"/>
        <end position="53"/>
    </location>
</feature>
<keyword evidence="1" id="KW-0472">Membrane</keyword>
<dbReference type="EMBL" id="CACRUT010000015">
    <property type="protein sequence ID" value="VYU20745.1"/>
    <property type="molecule type" value="Genomic_DNA"/>
</dbReference>
<keyword evidence="1" id="KW-1133">Transmembrane helix</keyword>
<feature type="transmembrane region" description="Helical" evidence="1">
    <location>
        <begin position="167"/>
        <end position="186"/>
    </location>
</feature>